<dbReference type="SUPFAM" id="SSF52540">
    <property type="entry name" value="P-loop containing nucleoside triphosphate hydrolases"/>
    <property type="match status" value="1"/>
</dbReference>
<dbReference type="Gene3D" id="3.40.50.300">
    <property type="entry name" value="P-loop containing nucleotide triphosphate hydrolases"/>
    <property type="match status" value="1"/>
</dbReference>
<keyword evidence="1" id="KW-0418">Kinase</keyword>
<gene>
    <name evidence="1" type="ORF">CYME_CMK141C</name>
</gene>
<dbReference type="Proteomes" id="UP000007014">
    <property type="component" value="Chromosome 11"/>
</dbReference>
<evidence type="ECO:0000313" key="2">
    <source>
        <dbReference type="Proteomes" id="UP000007014"/>
    </source>
</evidence>
<dbReference type="GeneID" id="16994504"/>
<dbReference type="PANTHER" id="PTHR10285">
    <property type="entry name" value="URIDINE KINASE"/>
    <property type="match status" value="1"/>
</dbReference>
<evidence type="ECO:0000313" key="1">
    <source>
        <dbReference type="EMBL" id="BAM80519.1"/>
    </source>
</evidence>
<protein>
    <submittedName>
        <fullName evidence="1">Glycerate kinase</fullName>
    </submittedName>
</protein>
<keyword evidence="1" id="KW-0808">Transferase</keyword>
<organism evidence="1 2">
    <name type="scientific">Cyanidioschyzon merolae (strain NIES-3377 / 10D)</name>
    <name type="common">Unicellular red alga</name>
    <dbReference type="NCBI Taxonomy" id="280699"/>
    <lineage>
        <taxon>Eukaryota</taxon>
        <taxon>Rhodophyta</taxon>
        <taxon>Bangiophyceae</taxon>
        <taxon>Cyanidiales</taxon>
        <taxon>Cyanidiaceae</taxon>
        <taxon>Cyanidioschyzon</taxon>
    </lineage>
</organism>
<proteinExistence type="predicted"/>
<sequence>MNTKARKVQGNRHPRNTGEFVFSGGRGVDERFCRRAFAEPCATEVVPSSPSMLAWTASPSPFRRCTLNAASISPRRSAFARCPLRPLGRKALRARLHASLEPPRDTAATSSHEFTHHVTEKAKDWSGSGTWLQSYIEQGPLAAAIPPQYAPSRSLSRWQAWGSYLFKELGLDGTLERDQNRIFRFYLPVFAWSLHVVNRLQRDERRKQHGVIIGLQCPQGGGKTTLTAALQKLFDLEQRRCVSLSIDDFYLTRREQEALARAFPENPLLGSRGNPGTHDISLALQVLNEVVAAPYPGEHAEVAVPRYDKSAFQGLGDRAPPEQWPLVSRPVDVVFLEGWCLGFRPLALHERPATMDPITLRHLMQVDRFLAEDFSRLYPLLDAFIVIALDGPKLSESLRIVYQWRLEAEQQMRAAGRPAMTDEQVYAFVDKFMPAYKAYLGDLYGGPPLTGNLSRELRVGIDETRSPTRLNPHSELVP</sequence>
<accession>M1V8C6</accession>
<reference evidence="1 2" key="2">
    <citation type="journal article" date="2007" name="BMC Biol.">
        <title>A 100%-complete sequence reveals unusually simple genomic features in the hot-spring red alga Cyanidioschyzon merolae.</title>
        <authorList>
            <person name="Nozaki H."/>
            <person name="Takano H."/>
            <person name="Misumi O."/>
            <person name="Terasawa K."/>
            <person name="Matsuzaki M."/>
            <person name="Maruyama S."/>
            <person name="Nishida K."/>
            <person name="Yagisawa F."/>
            <person name="Yoshida Y."/>
            <person name="Fujiwara T."/>
            <person name="Takio S."/>
            <person name="Tamura K."/>
            <person name="Chung S.J."/>
            <person name="Nakamura S."/>
            <person name="Kuroiwa H."/>
            <person name="Tanaka K."/>
            <person name="Sato N."/>
            <person name="Kuroiwa T."/>
        </authorList>
    </citation>
    <scope>NUCLEOTIDE SEQUENCE [LARGE SCALE GENOMIC DNA]</scope>
    <source>
        <strain evidence="1 2">10D</strain>
    </source>
</reference>
<dbReference type="KEGG" id="cme:CYME_CMK141C"/>
<dbReference type="EMBL" id="AP006493">
    <property type="protein sequence ID" value="BAM80519.1"/>
    <property type="molecule type" value="Genomic_DNA"/>
</dbReference>
<dbReference type="GO" id="GO:0016301">
    <property type="term" value="F:kinase activity"/>
    <property type="evidence" value="ECO:0007669"/>
    <property type="project" value="UniProtKB-KW"/>
</dbReference>
<dbReference type="AlphaFoldDB" id="M1V8C6"/>
<keyword evidence="2" id="KW-1185">Reference proteome</keyword>
<reference evidence="1 2" key="1">
    <citation type="journal article" date="2004" name="Nature">
        <title>Genome sequence of the ultrasmall unicellular red alga Cyanidioschyzon merolae 10D.</title>
        <authorList>
            <person name="Matsuzaki M."/>
            <person name="Misumi O."/>
            <person name="Shin-i T."/>
            <person name="Maruyama S."/>
            <person name="Takahara M."/>
            <person name="Miyagishima S."/>
            <person name="Mori T."/>
            <person name="Nishida K."/>
            <person name="Yagisawa F."/>
            <person name="Nishida K."/>
            <person name="Yoshida Y."/>
            <person name="Nishimura Y."/>
            <person name="Nakao S."/>
            <person name="Kobayashi T."/>
            <person name="Momoyama Y."/>
            <person name="Higashiyama T."/>
            <person name="Minoda A."/>
            <person name="Sano M."/>
            <person name="Nomoto H."/>
            <person name="Oishi K."/>
            <person name="Hayashi H."/>
            <person name="Ohta F."/>
            <person name="Nishizaka S."/>
            <person name="Haga S."/>
            <person name="Miura S."/>
            <person name="Morishita T."/>
            <person name="Kabeya Y."/>
            <person name="Terasawa K."/>
            <person name="Suzuki Y."/>
            <person name="Ishii Y."/>
            <person name="Asakawa S."/>
            <person name="Takano H."/>
            <person name="Ohta N."/>
            <person name="Kuroiwa H."/>
            <person name="Tanaka K."/>
            <person name="Shimizu N."/>
            <person name="Sugano S."/>
            <person name="Sato N."/>
            <person name="Nozaki H."/>
            <person name="Ogasawara N."/>
            <person name="Kohara Y."/>
            <person name="Kuroiwa T."/>
        </authorList>
    </citation>
    <scope>NUCLEOTIDE SEQUENCE [LARGE SCALE GENOMIC DNA]</scope>
    <source>
        <strain evidence="1 2">10D</strain>
    </source>
</reference>
<dbReference type="eggNOG" id="KOG2878">
    <property type="taxonomic scope" value="Eukaryota"/>
</dbReference>
<dbReference type="OrthoDB" id="347435at2759"/>
<dbReference type="RefSeq" id="XP_005536555.1">
    <property type="nucleotide sequence ID" value="XM_005536498.1"/>
</dbReference>
<name>M1V8C6_CYAM1</name>
<dbReference type="STRING" id="280699.M1V8C6"/>
<dbReference type="InterPro" id="IPR027417">
    <property type="entry name" value="P-loop_NTPase"/>
</dbReference>